<dbReference type="Proteomes" id="UP000562929">
    <property type="component" value="Unassembled WGS sequence"/>
</dbReference>
<name>A0A8H4VH21_9HYPO</name>
<comment type="caution">
    <text evidence="1">The sequence shown here is derived from an EMBL/GenBank/DDBJ whole genome shotgun (WGS) entry which is preliminary data.</text>
</comment>
<protein>
    <submittedName>
        <fullName evidence="1">Uncharacterized protein</fullName>
    </submittedName>
</protein>
<accession>A0A8H4VH21</accession>
<keyword evidence="2" id="KW-1185">Reference proteome</keyword>
<gene>
    <name evidence="1" type="ORF">GQ602_001262</name>
</gene>
<evidence type="ECO:0000313" key="2">
    <source>
        <dbReference type="Proteomes" id="UP000562929"/>
    </source>
</evidence>
<dbReference type="AlphaFoldDB" id="A0A8H4VH21"/>
<organism evidence="1 2">
    <name type="scientific">Ophiocordyceps camponoti-floridani</name>
    <dbReference type="NCBI Taxonomy" id="2030778"/>
    <lineage>
        <taxon>Eukaryota</taxon>
        <taxon>Fungi</taxon>
        <taxon>Dikarya</taxon>
        <taxon>Ascomycota</taxon>
        <taxon>Pezizomycotina</taxon>
        <taxon>Sordariomycetes</taxon>
        <taxon>Hypocreomycetidae</taxon>
        <taxon>Hypocreales</taxon>
        <taxon>Ophiocordycipitaceae</taxon>
        <taxon>Ophiocordyceps</taxon>
    </lineage>
</organism>
<evidence type="ECO:0000313" key="1">
    <source>
        <dbReference type="EMBL" id="KAF4595649.1"/>
    </source>
</evidence>
<sequence length="78" mass="8640">MVTGDGKDLTRGLVEAGERVTPDAVQLLHSTLLRPSRHHDTLYCFSFLRKKISSVWHDKSIVATSPFHPGGGPSGFHW</sequence>
<dbReference type="EMBL" id="JAACLJ010000001">
    <property type="protein sequence ID" value="KAF4595649.1"/>
    <property type="molecule type" value="Genomic_DNA"/>
</dbReference>
<proteinExistence type="predicted"/>
<reference evidence="1 2" key="1">
    <citation type="journal article" date="2020" name="G3 (Bethesda)">
        <title>Genetic Underpinnings of Host Manipulation by Ophiocordyceps as Revealed by Comparative Transcriptomics.</title>
        <authorList>
            <person name="Will I."/>
            <person name="Das B."/>
            <person name="Trinh T."/>
            <person name="Brachmann A."/>
            <person name="Ohm R.A."/>
            <person name="de Bekker C."/>
        </authorList>
    </citation>
    <scope>NUCLEOTIDE SEQUENCE [LARGE SCALE GENOMIC DNA]</scope>
    <source>
        <strain evidence="1 2">EC05</strain>
    </source>
</reference>